<keyword evidence="1" id="KW-1133">Transmembrane helix</keyword>
<organism evidence="2 3">
    <name type="scientific">Aspergillus pseudonomiae</name>
    <dbReference type="NCBI Taxonomy" id="1506151"/>
    <lineage>
        <taxon>Eukaryota</taxon>
        <taxon>Fungi</taxon>
        <taxon>Dikarya</taxon>
        <taxon>Ascomycota</taxon>
        <taxon>Pezizomycotina</taxon>
        <taxon>Eurotiomycetes</taxon>
        <taxon>Eurotiomycetidae</taxon>
        <taxon>Eurotiales</taxon>
        <taxon>Aspergillaceae</taxon>
        <taxon>Aspergillus</taxon>
        <taxon>Aspergillus subgen. Circumdati</taxon>
    </lineage>
</organism>
<keyword evidence="1" id="KW-0472">Membrane</keyword>
<evidence type="ECO:0000313" key="2">
    <source>
        <dbReference type="EMBL" id="KAE8408887.1"/>
    </source>
</evidence>
<reference evidence="2 3" key="1">
    <citation type="submission" date="2019-04" db="EMBL/GenBank/DDBJ databases">
        <authorList>
            <consortium name="DOE Joint Genome Institute"/>
            <person name="Mondo S."/>
            <person name="Kjaerbolling I."/>
            <person name="Vesth T."/>
            <person name="Frisvad J.C."/>
            <person name="Nybo J.L."/>
            <person name="Theobald S."/>
            <person name="Kildgaard S."/>
            <person name="Isbrandt T."/>
            <person name="Kuo A."/>
            <person name="Sato A."/>
            <person name="Lyhne E.K."/>
            <person name="Kogle M.E."/>
            <person name="Wiebenga A."/>
            <person name="Kun R.S."/>
            <person name="Lubbers R.J."/>
            <person name="Makela M.R."/>
            <person name="Barry K."/>
            <person name="Chovatia M."/>
            <person name="Clum A."/>
            <person name="Daum C."/>
            <person name="Haridas S."/>
            <person name="He G."/>
            <person name="LaButti K."/>
            <person name="Lipzen A."/>
            <person name="Riley R."/>
            <person name="Salamov A."/>
            <person name="Simmons B.A."/>
            <person name="Magnuson J.K."/>
            <person name="Henrissat B."/>
            <person name="Mortensen U.H."/>
            <person name="Larsen T.O."/>
            <person name="Devries R.P."/>
            <person name="Grigoriev I.V."/>
            <person name="Machida M."/>
            <person name="Baker S.E."/>
            <person name="Andersen M.R."/>
            <person name="Cantor M.N."/>
            <person name="Hua S.X."/>
        </authorList>
    </citation>
    <scope>NUCLEOTIDE SEQUENCE [LARGE SCALE GENOMIC DNA]</scope>
    <source>
        <strain evidence="2 3">CBS 119388</strain>
    </source>
</reference>
<dbReference type="RefSeq" id="XP_031946206.1">
    <property type="nucleotide sequence ID" value="XM_032080737.1"/>
</dbReference>
<dbReference type="AlphaFoldDB" id="A0A5N7DQZ1"/>
<dbReference type="GeneID" id="43665428"/>
<dbReference type="EMBL" id="ML736741">
    <property type="protein sequence ID" value="KAE8408887.1"/>
    <property type="molecule type" value="Genomic_DNA"/>
</dbReference>
<feature type="transmembrane region" description="Helical" evidence="1">
    <location>
        <begin position="56"/>
        <end position="74"/>
    </location>
</feature>
<dbReference type="Proteomes" id="UP000325579">
    <property type="component" value="Unassembled WGS sequence"/>
</dbReference>
<keyword evidence="3" id="KW-1185">Reference proteome</keyword>
<gene>
    <name evidence="2" type="ORF">BDV37DRAFT_237491</name>
</gene>
<proteinExistence type="predicted"/>
<keyword evidence="1" id="KW-0812">Transmembrane</keyword>
<sequence length="87" mass="9381">MSSLWKRRSMPIAGITESRFPGSPLDMDMRESTGGLRPGFAVLSDAGTKRMETHNCVYPFFLFFSLGLSVWHSGVPCSSAAVPTGGP</sequence>
<evidence type="ECO:0000313" key="3">
    <source>
        <dbReference type="Proteomes" id="UP000325579"/>
    </source>
</evidence>
<name>A0A5N7DQZ1_9EURO</name>
<accession>A0A5N7DQZ1</accession>
<protein>
    <submittedName>
        <fullName evidence="2">Uncharacterized protein</fullName>
    </submittedName>
</protein>
<dbReference type="OrthoDB" id="10557041at2759"/>
<evidence type="ECO:0000256" key="1">
    <source>
        <dbReference type="SAM" id="Phobius"/>
    </source>
</evidence>